<sequence>MRLNRSTALPGISLSSDCPFILLFVSPMDYIYLESDLWIGHLIHLFIFFEAVILTIPSPMSLCFLSEATVETSARKCFSKIVSLFCSLLLSPRLAPYPPDSTPIGTLFDPFWLPLRCQCSIFGTQFFDPVTGCALLLRTDLVQPLLSRHHVTVPSTSMSVSCPHPAFYRHPPLIGIGAIPLGSWTFGAMPVAQLHMPTGPEYLPTFPDQDALLTQNTQDLYPSDRQYRFETPINPPGPFPHASSGAGTHQGCPILPSGEPVDWGSSQNWLLMEQPPLPRAKSNPRSGTESPPSHALNKHTEPNTTGEASRSDATSFSPVEPSTIARSRRRKRSSICFRTETKTHYRCTYGNCNKLFSRIPDLDRHHRGSHEGMRDFTCRVAGCQRAVRGFSRKDKRNDHERKMHKDLDGVFTGAPFI</sequence>
<dbReference type="Gene3D" id="3.30.160.60">
    <property type="entry name" value="Classic Zinc Finger"/>
    <property type="match status" value="1"/>
</dbReference>
<evidence type="ECO:0000259" key="3">
    <source>
        <dbReference type="PROSITE" id="PS50157"/>
    </source>
</evidence>
<dbReference type="Proteomes" id="UP000800094">
    <property type="component" value="Unassembled WGS sequence"/>
</dbReference>
<feature type="region of interest" description="Disordered" evidence="2">
    <location>
        <begin position="227"/>
        <end position="258"/>
    </location>
</feature>
<keyword evidence="1" id="KW-0862">Zinc</keyword>
<evidence type="ECO:0000256" key="2">
    <source>
        <dbReference type="SAM" id="MobiDB-lite"/>
    </source>
</evidence>
<evidence type="ECO:0000256" key="1">
    <source>
        <dbReference type="PROSITE-ProRule" id="PRU00042"/>
    </source>
</evidence>
<dbReference type="SUPFAM" id="SSF57667">
    <property type="entry name" value="beta-beta-alpha zinc fingers"/>
    <property type="match status" value="1"/>
</dbReference>
<dbReference type="GO" id="GO:0008270">
    <property type="term" value="F:zinc ion binding"/>
    <property type="evidence" value="ECO:0007669"/>
    <property type="project" value="UniProtKB-KW"/>
</dbReference>
<name>A0A6A6IL35_9PLEO</name>
<dbReference type="GeneID" id="54575055"/>
<accession>A0A6A6IL35</accession>
<dbReference type="InterPro" id="IPR013087">
    <property type="entry name" value="Znf_C2H2_type"/>
</dbReference>
<dbReference type="InterPro" id="IPR036236">
    <property type="entry name" value="Znf_C2H2_sf"/>
</dbReference>
<feature type="compositionally biased region" description="Polar residues" evidence="2">
    <location>
        <begin position="302"/>
        <end position="317"/>
    </location>
</feature>
<keyword evidence="1" id="KW-0479">Metal-binding</keyword>
<keyword evidence="1" id="KW-0863">Zinc-finger</keyword>
<organism evidence="4 5">
    <name type="scientific">Trematosphaeria pertusa</name>
    <dbReference type="NCBI Taxonomy" id="390896"/>
    <lineage>
        <taxon>Eukaryota</taxon>
        <taxon>Fungi</taxon>
        <taxon>Dikarya</taxon>
        <taxon>Ascomycota</taxon>
        <taxon>Pezizomycotina</taxon>
        <taxon>Dothideomycetes</taxon>
        <taxon>Pleosporomycetidae</taxon>
        <taxon>Pleosporales</taxon>
        <taxon>Massarineae</taxon>
        <taxon>Trematosphaeriaceae</taxon>
        <taxon>Trematosphaeria</taxon>
    </lineage>
</organism>
<dbReference type="SMART" id="SM00355">
    <property type="entry name" value="ZnF_C2H2"/>
    <property type="match status" value="2"/>
</dbReference>
<dbReference type="EMBL" id="ML987194">
    <property type="protein sequence ID" value="KAF2250203.1"/>
    <property type="molecule type" value="Genomic_DNA"/>
</dbReference>
<proteinExistence type="predicted"/>
<feature type="region of interest" description="Disordered" evidence="2">
    <location>
        <begin position="275"/>
        <end position="331"/>
    </location>
</feature>
<dbReference type="PROSITE" id="PS50157">
    <property type="entry name" value="ZINC_FINGER_C2H2_2"/>
    <property type="match status" value="1"/>
</dbReference>
<reference evidence="4" key="1">
    <citation type="journal article" date="2020" name="Stud. Mycol.">
        <title>101 Dothideomycetes genomes: a test case for predicting lifestyles and emergence of pathogens.</title>
        <authorList>
            <person name="Haridas S."/>
            <person name="Albert R."/>
            <person name="Binder M."/>
            <person name="Bloem J."/>
            <person name="Labutti K."/>
            <person name="Salamov A."/>
            <person name="Andreopoulos B."/>
            <person name="Baker S."/>
            <person name="Barry K."/>
            <person name="Bills G."/>
            <person name="Bluhm B."/>
            <person name="Cannon C."/>
            <person name="Castanera R."/>
            <person name="Culley D."/>
            <person name="Daum C."/>
            <person name="Ezra D."/>
            <person name="Gonzalez J."/>
            <person name="Henrissat B."/>
            <person name="Kuo A."/>
            <person name="Liang C."/>
            <person name="Lipzen A."/>
            <person name="Lutzoni F."/>
            <person name="Magnuson J."/>
            <person name="Mondo S."/>
            <person name="Nolan M."/>
            <person name="Ohm R."/>
            <person name="Pangilinan J."/>
            <person name="Park H.-J."/>
            <person name="Ramirez L."/>
            <person name="Alfaro M."/>
            <person name="Sun H."/>
            <person name="Tritt A."/>
            <person name="Yoshinaga Y."/>
            <person name="Zwiers L.-H."/>
            <person name="Turgeon B."/>
            <person name="Goodwin S."/>
            <person name="Spatafora J."/>
            <person name="Crous P."/>
            <person name="Grigoriev I."/>
        </authorList>
    </citation>
    <scope>NUCLEOTIDE SEQUENCE</scope>
    <source>
        <strain evidence="4">CBS 122368</strain>
    </source>
</reference>
<evidence type="ECO:0000313" key="5">
    <source>
        <dbReference type="Proteomes" id="UP000800094"/>
    </source>
</evidence>
<protein>
    <recommendedName>
        <fullName evidence="3">C2H2-type domain-containing protein</fullName>
    </recommendedName>
</protein>
<feature type="domain" description="C2H2-type" evidence="3">
    <location>
        <begin position="345"/>
        <end position="375"/>
    </location>
</feature>
<evidence type="ECO:0000313" key="4">
    <source>
        <dbReference type="EMBL" id="KAF2250203.1"/>
    </source>
</evidence>
<gene>
    <name evidence="4" type="ORF">BU26DRAFT_297146</name>
</gene>
<dbReference type="RefSeq" id="XP_033685207.1">
    <property type="nucleotide sequence ID" value="XM_033821725.1"/>
</dbReference>
<dbReference type="PROSITE" id="PS00028">
    <property type="entry name" value="ZINC_FINGER_C2H2_1"/>
    <property type="match status" value="1"/>
</dbReference>
<keyword evidence="5" id="KW-1185">Reference proteome</keyword>
<dbReference type="OrthoDB" id="2687452at2759"/>
<dbReference type="AlphaFoldDB" id="A0A6A6IL35"/>